<feature type="non-terminal residue" evidence="1">
    <location>
        <position position="27"/>
    </location>
</feature>
<reference evidence="1 2" key="1">
    <citation type="submission" date="2016-03" db="EMBL/GenBank/DDBJ databases">
        <title>Comparative genomics of the ectomycorrhizal sister species Rhizopogon vinicolor and Rhizopogon vesiculosus (Basidiomycota: Boletales) reveals a divergence of the mating type B locus.</title>
        <authorList>
            <person name="Mujic A.B."/>
            <person name="Kuo A."/>
            <person name="Tritt A."/>
            <person name="Lipzen A."/>
            <person name="Chen C."/>
            <person name="Johnson J."/>
            <person name="Sharma A."/>
            <person name="Barry K."/>
            <person name="Grigoriev I.V."/>
            <person name="Spatafora J.W."/>
        </authorList>
    </citation>
    <scope>NUCLEOTIDE SEQUENCE [LARGE SCALE GENOMIC DNA]</scope>
    <source>
        <strain evidence="1 2">AM-OR11-056</strain>
    </source>
</reference>
<evidence type="ECO:0000313" key="1">
    <source>
        <dbReference type="EMBL" id="OJA14934.1"/>
    </source>
</evidence>
<protein>
    <submittedName>
        <fullName evidence="1">Uncharacterized protein</fullName>
    </submittedName>
</protein>
<name>A0A1J8Q056_9AGAM</name>
<accession>A0A1J8Q056</accession>
<dbReference type="Proteomes" id="UP000183567">
    <property type="component" value="Unassembled WGS sequence"/>
</dbReference>
<sequence>MLEDALTDHDLVHHQTASIIVKHITLD</sequence>
<organism evidence="1 2">
    <name type="scientific">Rhizopogon vesiculosus</name>
    <dbReference type="NCBI Taxonomy" id="180088"/>
    <lineage>
        <taxon>Eukaryota</taxon>
        <taxon>Fungi</taxon>
        <taxon>Dikarya</taxon>
        <taxon>Basidiomycota</taxon>
        <taxon>Agaricomycotina</taxon>
        <taxon>Agaricomycetes</taxon>
        <taxon>Agaricomycetidae</taxon>
        <taxon>Boletales</taxon>
        <taxon>Suillineae</taxon>
        <taxon>Rhizopogonaceae</taxon>
        <taxon>Rhizopogon</taxon>
    </lineage>
</organism>
<comment type="caution">
    <text evidence="1">The sequence shown here is derived from an EMBL/GenBank/DDBJ whole genome shotgun (WGS) entry which is preliminary data.</text>
</comment>
<gene>
    <name evidence="1" type="ORF">AZE42_13378</name>
</gene>
<dbReference type="AlphaFoldDB" id="A0A1J8Q056"/>
<keyword evidence="2" id="KW-1185">Reference proteome</keyword>
<proteinExistence type="predicted"/>
<evidence type="ECO:0000313" key="2">
    <source>
        <dbReference type="Proteomes" id="UP000183567"/>
    </source>
</evidence>
<dbReference type="EMBL" id="LVVM01003415">
    <property type="protein sequence ID" value="OJA14934.1"/>
    <property type="molecule type" value="Genomic_DNA"/>
</dbReference>